<dbReference type="AlphaFoldDB" id="A0A161S4K1"/>
<comment type="subcellular location">
    <subcellularLocation>
        <location evidence="1">Cell outer membrane</location>
    </subcellularLocation>
</comment>
<evidence type="ECO:0000259" key="6">
    <source>
        <dbReference type="PROSITE" id="PS51123"/>
    </source>
</evidence>
<dbReference type="InterPro" id="IPR002368">
    <property type="entry name" value="OmpA"/>
</dbReference>
<name>A0A161S4K1_9NEIS</name>
<evidence type="ECO:0000256" key="2">
    <source>
        <dbReference type="ARBA" id="ARBA00023136"/>
    </source>
</evidence>
<organism evidence="7 8">
    <name type="scientific">Crenobacter luteus</name>
    <dbReference type="NCBI Taxonomy" id="1452487"/>
    <lineage>
        <taxon>Bacteria</taxon>
        <taxon>Pseudomonadati</taxon>
        <taxon>Pseudomonadota</taxon>
        <taxon>Betaproteobacteria</taxon>
        <taxon>Neisseriales</taxon>
        <taxon>Neisseriaceae</taxon>
        <taxon>Crenobacter</taxon>
    </lineage>
</organism>
<keyword evidence="2 4" id="KW-0472">Membrane</keyword>
<evidence type="ECO:0000256" key="1">
    <source>
        <dbReference type="ARBA" id="ARBA00004442"/>
    </source>
</evidence>
<dbReference type="InterPro" id="IPR006690">
    <property type="entry name" value="OMPA-like_CS"/>
</dbReference>
<dbReference type="SUPFAM" id="SSF103088">
    <property type="entry name" value="OmpA-like"/>
    <property type="match status" value="1"/>
</dbReference>
<keyword evidence="3" id="KW-0998">Cell outer membrane</keyword>
<dbReference type="PROSITE" id="PS01068">
    <property type="entry name" value="OMPA_1"/>
    <property type="match status" value="1"/>
</dbReference>
<dbReference type="STRING" id="1452487.AVW16_02210"/>
<evidence type="ECO:0000256" key="4">
    <source>
        <dbReference type="PROSITE-ProRule" id="PRU00473"/>
    </source>
</evidence>
<dbReference type="Gene3D" id="3.30.1330.60">
    <property type="entry name" value="OmpA-like domain"/>
    <property type="match status" value="1"/>
</dbReference>
<dbReference type="InterPro" id="IPR050330">
    <property type="entry name" value="Bact_OuterMem_StrucFunc"/>
</dbReference>
<sequence length="208" mass="22668">MTKQLKLSALVAAMVLSASAFAAKPGYTADQSTDAVTRNNYGECWRTNFFDKATQGLVECGDAVAAKPAPVAPVYSKEKVTLSAEVLFDFDKATLRAEARNELDPLVNRLKNDRNLRSVEVAGHTDFLGSDSYNQALSQRRANAVKDYFVAAGVAAEKVVAVGRGETETKMTQECEAKKFKKRADLKACLAPDRRVEVTIETVKTVVQ</sequence>
<feature type="signal peptide" evidence="5">
    <location>
        <begin position="1"/>
        <end position="22"/>
    </location>
</feature>
<dbReference type="Pfam" id="PF00691">
    <property type="entry name" value="OmpA"/>
    <property type="match status" value="1"/>
</dbReference>
<keyword evidence="5" id="KW-0732">Signal</keyword>
<dbReference type="PANTHER" id="PTHR30329">
    <property type="entry name" value="STATOR ELEMENT OF FLAGELLAR MOTOR COMPLEX"/>
    <property type="match status" value="1"/>
</dbReference>
<protein>
    <recommendedName>
        <fullName evidence="6">OmpA-like domain-containing protein</fullName>
    </recommendedName>
</protein>
<dbReference type="Proteomes" id="UP000076625">
    <property type="component" value="Unassembled WGS sequence"/>
</dbReference>
<reference evidence="8" key="1">
    <citation type="submission" date="2016-01" db="EMBL/GenBank/DDBJ databases">
        <title>Draft genome of Chromobacterium sp. F49.</title>
        <authorList>
            <person name="Hong K.W."/>
        </authorList>
    </citation>
    <scope>NUCLEOTIDE SEQUENCE [LARGE SCALE GENOMIC DNA]</scope>
    <source>
        <strain evidence="8">CN10</strain>
    </source>
</reference>
<dbReference type="PRINTS" id="PR01022">
    <property type="entry name" value="OUTRMMBRANEA"/>
</dbReference>
<dbReference type="EMBL" id="LQQU01000056">
    <property type="protein sequence ID" value="KZE26105.1"/>
    <property type="molecule type" value="Genomic_DNA"/>
</dbReference>
<dbReference type="InterPro" id="IPR036737">
    <property type="entry name" value="OmpA-like_sf"/>
</dbReference>
<comment type="caution">
    <text evidence="7">The sequence shown here is derived from an EMBL/GenBank/DDBJ whole genome shotgun (WGS) entry which is preliminary data.</text>
</comment>
<feature type="chain" id="PRO_5007826083" description="OmpA-like domain-containing protein" evidence="5">
    <location>
        <begin position="23"/>
        <end position="208"/>
    </location>
</feature>
<dbReference type="GO" id="GO:0015288">
    <property type="term" value="F:porin activity"/>
    <property type="evidence" value="ECO:0007669"/>
    <property type="project" value="InterPro"/>
</dbReference>
<dbReference type="InterPro" id="IPR006664">
    <property type="entry name" value="OMP_bac"/>
</dbReference>
<gene>
    <name evidence="7" type="ORF">AVW16_02210</name>
</gene>
<evidence type="ECO:0000313" key="7">
    <source>
        <dbReference type="EMBL" id="KZE26105.1"/>
    </source>
</evidence>
<dbReference type="InterPro" id="IPR006665">
    <property type="entry name" value="OmpA-like"/>
</dbReference>
<evidence type="ECO:0000256" key="5">
    <source>
        <dbReference type="SAM" id="SignalP"/>
    </source>
</evidence>
<dbReference type="RefSeq" id="WP_066614267.1">
    <property type="nucleotide sequence ID" value="NZ_LQQU01000056.1"/>
</dbReference>
<dbReference type="CDD" id="cd07185">
    <property type="entry name" value="OmpA_C-like"/>
    <property type="match status" value="1"/>
</dbReference>
<dbReference type="OrthoDB" id="1149075at2"/>
<dbReference type="PANTHER" id="PTHR30329:SF21">
    <property type="entry name" value="LIPOPROTEIN YIAD-RELATED"/>
    <property type="match status" value="1"/>
</dbReference>
<proteinExistence type="predicted"/>
<feature type="domain" description="OmpA-like" evidence="6">
    <location>
        <begin position="75"/>
        <end position="204"/>
    </location>
</feature>
<keyword evidence="8" id="KW-1185">Reference proteome</keyword>
<evidence type="ECO:0000313" key="8">
    <source>
        <dbReference type="Proteomes" id="UP000076625"/>
    </source>
</evidence>
<dbReference type="PROSITE" id="PS51123">
    <property type="entry name" value="OMPA_2"/>
    <property type="match status" value="1"/>
</dbReference>
<dbReference type="PRINTS" id="PR01021">
    <property type="entry name" value="OMPADOMAIN"/>
</dbReference>
<accession>A0A161S4K1</accession>
<evidence type="ECO:0000256" key="3">
    <source>
        <dbReference type="ARBA" id="ARBA00023237"/>
    </source>
</evidence>
<dbReference type="GO" id="GO:0009279">
    <property type="term" value="C:cell outer membrane"/>
    <property type="evidence" value="ECO:0007669"/>
    <property type="project" value="UniProtKB-SubCell"/>
</dbReference>